<dbReference type="InterPro" id="IPR000719">
    <property type="entry name" value="Prot_kinase_dom"/>
</dbReference>
<keyword evidence="7" id="KW-0808">Transferase</keyword>
<reference evidence="7" key="1">
    <citation type="journal article" date="2015" name="PLoS ONE">
        <title>Comprehensive Evaluation of Toxoplasma gondii VEG and Neospora caninum LIV Genomes with Tachyzoite Stage Transcriptome and Proteome Defines Novel Transcript Features.</title>
        <authorList>
            <person name="Ramaprasad A."/>
            <person name="Mourier T."/>
            <person name="Naeem R."/>
            <person name="Malas T.B."/>
            <person name="Moussa E."/>
            <person name="Panigrahi A."/>
            <person name="Vermont S.J."/>
            <person name="Otto T.D."/>
            <person name="Wastling J."/>
            <person name="Pain A."/>
        </authorList>
    </citation>
    <scope>NUCLEOTIDE SEQUENCE</scope>
    <source>
        <strain evidence="7">VEG</strain>
    </source>
</reference>
<evidence type="ECO:0000256" key="2">
    <source>
        <dbReference type="ARBA" id="ARBA00022840"/>
    </source>
</evidence>
<dbReference type="InterPro" id="IPR011009">
    <property type="entry name" value="Kinase-like_dom_sf"/>
</dbReference>
<dbReference type="PROSITE" id="PS50011">
    <property type="entry name" value="PROTEIN_KINASE_DOM"/>
    <property type="match status" value="1"/>
</dbReference>
<feature type="signal peptide" evidence="5">
    <location>
        <begin position="1"/>
        <end position="21"/>
    </location>
</feature>
<evidence type="ECO:0000256" key="5">
    <source>
        <dbReference type="SAM" id="SignalP"/>
    </source>
</evidence>
<dbReference type="InterPro" id="IPR017441">
    <property type="entry name" value="Protein_kinase_ATP_BS"/>
</dbReference>
<organism evidence="7">
    <name type="scientific">Toxoplasma gondii (strain ATCC 50861 / VEG)</name>
    <dbReference type="NCBI Taxonomy" id="432359"/>
    <lineage>
        <taxon>Eukaryota</taxon>
        <taxon>Sar</taxon>
        <taxon>Alveolata</taxon>
        <taxon>Apicomplexa</taxon>
        <taxon>Conoidasida</taxon>
        <taxon>Coccidia</taxon>
        <taxon>Eucoccidiorida</taxon>
        <taxon>Eimeriorina</taxon>
        <taxon>Sarcocystidae</taxon>
        <taxon>Toxoplasma</taxon>
    </lineage>
</organism>
<feature type="region of interest" description="Disordered" evidence="4">
    <location>
        <begin position="546"/>
        <end position="568"/>
    </location>
</feature>
<dbReference type="PROSITE" id="PS00108">
    <property type="entry name" value="PROTEIN_KINASE_ST"/>
    <property type="match status" value="1"/>
</dbReference>
<keyword evidence="5" id="KW-0732">Signal</keyword>
<proteinExistence type="predicted"/>
<keyword evidence="1 3" id="KW-0547">Nucleotide-binding</keyword>
<evidence type="ECO:0000256" key="4">
    <source>
        <dbReference type="SAM" id="MobiDB-lite"/>
    </source>
</evidence>
<feature type="compositionally biased region" description="Low complexity" evidence="4">
    <location>
        <begin position="546"/>
        <end position="557"/>
    </location>
</feature>
<dbReference type="GO" id="GO:0005524">
    <property type="term" value="F:ATP binding"/>
    <property type="evidence" value="ECO:0007669"/>
    <property type="project" value="UniProtKB-UniRule"/>
</dbReference>
<feature type="binding site" evidence="3">
    <location>
        <position position="271"/>
    </location>
    <ligand>
        <name>ATP</name>
        <dbReference type="ChEBI" id="CHEBI:30616"/>
    </ligand>
</feature>
<dbReference type="GO" id="GO:0004672">
    <property type="term" value="F:protein kinase activity"/>
    <property type="evidence" value="ECO:0007669"/>
    <property type="project" value="InterPro"/>
</dbReference>
<dbReference type="AlphaFoldDB" id="A0A0F7UTU7"/>
<dbReference type="InterPro" id="IPR008271">
    <property type="entry name" value="Ser/Thr_kinase_AS"/>
</dbReference>
<feature type="domain" description="Protein kinase" evidence="6">
    <location>
        <begin position="237"/>
        <end position="541"/>
    </location>
</feature>
<dbReference type="Pfam" id="PF14531">
    <property type="entry name" value="Kinase-like"/>
    <property type="match status" value="1"/>
</dbReference>
<evidence type="ECO:0000313" key="7">
    <source>
        <dbReference type="EMBL" id="CEL73476.1"/>
    </source>
</evidence>
<dbReference type="PROSITE" id="PS00107">
    <property type="entry name" value="PROTEIN_KINASE_ATP"/>
    <property type="match status" value="1"/>
</dbReference>
<dbReference type="PANTHER" id="PTHR24345">
    <property type="entry name" value="SERINE/THREONINE-PROTEIN KINASE PLK"/>
    <property type="match status" value="1"/>
</dbReference>
<evidence type="ECO:0000256" key="1">
    <source>
        <dbReference type="ARBA" id="ARBA00022741"/>
    </source>
</evidence>
<name>A0A0F7UTU7_TOXGV</name>
<dbReference type="SMART" id="SM00220">
    <property type="entry name" value="S_TKc"/>
    <property type="match status" value="1"/>
</dbReference>
<keyword evidence="7" id="KW-0418">Kinase</keyword>
<evidence type="ECO:0000256" key="3">
    <source>
        <dbReference type="PROSITE-ProRule" id="PRU10141"/>
    </source>
</evidence>
<dbReference type="InterPro" id="IPR027916">
    <property type="entry name" value="Kinase-like_dom_ROP"/>
</dbReference>
<dbReference type="EMBL" id="LN714495">
    <property type="protein sequence ID" value="CEL73476.1"/>
    <property type="molecule type" value="Genomic_DNA"/>
</dbReference>
<sequence>MRRLLLSPVGFVIVLATLLECHPPDRCVAHHGSSTDESNVWSPRGAQFVPGASEAAVKNQVGIPDSALLWPSQDATETGLRPTEQVEARSSFPAAKQYLSEAAPARGDLPPRATGLLRRRGARVRTVKAHEIGVETPKTYGWDHRVVDSEKQTTAPVADSSGFIQIPSSRATPTTLNAPIDLQGRRDIRNIVRNRPPADSDLSRSEIAAKNGFERRFVRGLQLKVESLFSGGVFTLTGPAQFLGIGSTAIVYSLNKVQADTASAPERVAVKISINNLQRLRSLSVFDRQELLDKTPERFVSSEGAVRNLLPGVTPETALEHGILLPLDICRVTNLPSGFRAGPDYKMFPRVALFPVLTCDLFLVGRSRLSRAAKLHLTRQLVVSVAWLHRHGVAHNDLKLENVFLSEEGKAVIGDFGFAAEVGTSTKLRSTPAFLDPQTAEEYLQRKTETVVTEERDAWALGTIIFVIWCGSYPFFSFEEAVLPPAVLWQNVVFMSKTTRPAPPLQHCKGMPSPVKALITGFLQWNSDDRRRPRDVVEGFLAATASEPATSSATAAEGSVRPRASRSQ</sequence>
<gene>
    <name evidence="7" type="ORF">BN1205_089703</name>
</gene>
<protein>
    <submittedName>
        <fullName evidence="7">Myosin-light-chain kinase</fullName>
    </submittedName>
</protein>
<keyword evidence="2 3" id="KW-0067">ATP-binding</keyword>
<feature type="chain" id="PRO_5002523617" evidence="5">
    <location>
        <begin position="22"/>
        <end position="568"/>
    </location>
</feature>
<dbReference type="SUPFAM" id="SSF56112">
    <property type="entry name" value="Protein kinase-like (PK-like)"/>
    <property type="match status" value="1"/>
</dbReference>
<dbReference type="Gene3D" id="1.10.510.10">
    <property type="entry name" value="Transferase(Phosphotransferase) domain 1"/>
    <property type="match status" value="1"/>
</dbReference>
<dbReference type="GO" id="GO:0005634">
    <property type="term" value="C:nucleus"/>
    <property type="evidence" value="ECO:0007669"/>
    <property type="project" value="TreeGrafter"/>
</dbReference>
<evidence type="ECO:0000259" key="6">
    <source>
        <dbReference type="PROSITE" id="PS50011"/>
    </source>
</evidence>
<accession>A0A0F7UTU7</accession>